<keyword evidence="2" id="KW-0812">Transmembrane</keyword>
<name>A0A2R4CB73_9BURK</name>
<keyword evidence="4" id="KW-1185">Reference proteome</keyword>
<dbReference type="EMBL" id="CP028324">
    <property type="protein sequence ID" value="AVR96886.1"/>
    <property type="molecule type" value="Genomic_DNA"/>
</dbReference>
<evidence type="ECO:0000256" key="2">
    <source>
        <dbReference type="SAM" id="Phobius"/>
    </source>
</evidence>
<keyword evidence="2" id="KW-1133">Transmembrane helix</keyword>
<feature type="region of interest" description="Disordered" evidence="1">
    <location>
        <begin position="51"/>
        <end position="85"/>
    </location>
</feature>
<sequence length="85" mass="8662">MPGLIRAPHTAPVCHLWRRLFPATASAAVLADILGNIAPYVLRRGSIGARPARELPATPGRPPRGLAPGAPCGGVPLAARAGSGR</sequence>
<organism evidence="3 4">
    <name type="scientific">Pseudoduganella armeniaca</name>
    <dbReference type="NCBI Taxonomy" id="2072590"/>
    <lineage>
        <taxon>Bacteria</taxon>
        <taxon>Pseudomonadati</taxon>
        <taxon>Pseudomonadota</taxon>
        <taxon>Betaproteobacteria</taxon>
        <taxon>Burkholderiales</taxon>
        <taxon>Oxalobacteraceae</taxon>
        <taxon>Telluria group</taxon>
        <taxon>Pseudoduganella</taxon>
    </lineage>
</organism>
<gene>
    <name evidence="3" type="ORF">C9I28_15340</name>
</gene>
<dbReference type="KEGG" id="masz:C9I28_15340"/>
<feature type="compositionally biased region" description="Low complexity" evidence="1">
    <location>
        <begin position="55"/>
        <end position="74"/>
    </location>
</feature>
<proteinExistence type="predicted"/>
<dbReference type="Proteomes" id="UP000240505">
    <property type="component" value="Chromosome"/>
</dbReference>
<feature type="transmembrane region" description="Helical" evidence="2">
    <location>
        <begin position="20"/>
        <end position="42"/>
    </location>
</feature>
<dbReference type="AlphaFoldDB" id="A0A2R4CB73"/>
<evidence type="ECO:0000313" key="3">
    <source>
        <dbReference type="EMBL" id="AVR96886.1"/>
    </source>
</evidence>
<protein>
    <submittedName>
        <fullName evidence="3">Uncharacterized protein</fullName>
    </submittedName>
</protein>
<evidence type="ECO:0000313" key="4">
    <source>
        <dbReference type="Proteomes" id="UP000240505"/>
    </source>
</evidence>
<keyword evidence="2" id="KW-0472">Membrane</keyword>
<accession>A0A2R4CB73</accession>
<evidence type="ECO:0000256" key="1">
    <source>
        <dbReference type="SAM" id="MobiDB-lite"/>
    </source>
</evidence>
<reference evidence="3 4" key="1">
    <citation type="submission" date="2018-03" db="EMBL/GenBank/DDBJ databases">
        <title>Massilia armeniaca sp. nov., isolated from desert soil.</title>
        <authorList>
            <person name="Huang H."/>
            <person name="Ren M."/>
        </authorList>
    </citation>
    <scope>NUCLEOTIDE SEQUENCE [LARGE SCALE GENOMIC DNA]</scope>
    <source>
        <strain evidence="3 4">ZMN-3</strain>
    </source>
</reference>